<protein>
    <submittedName>
        <fullName evidence="3">Putative low-density lipoprotein receptor-related protein 2</fullName>
    </submittedName>
</protein>
<evidence type="ECO:0000256" key="1">
    <source>
        <dbReference type="SAM" id="MobiDB-lite"/>
    </source>
</evidence>
<evidence type="ECO:0000313" key="3">
    <source>
        <dbReference type="EMBL" id="PIK44025.1"/>
    </source>
</evidence>
<dbReference type="OrthoDB" id="21182at2759"/>
<accession>A0A2G8K7S0</accession>
<dbReference type="AlphaFoldDB" id="A0A2G8K7S0"/>
<evidence type="ECO:0000256" key="2">
    <source>
        <dbReference type="SAM" id="Phobius"/>
    </source>
</evidence>
<name>A0A2G8K7S0_STIJA</name>
<proteinExistence type="predicted"/>
<keyword evidence="2" id="KW-0812">Transmembrane</keyword>
<reference evidence="3 4" key="1">
    <citation type="journal article" date="2017" name="PLoS Biol.">
        <title>The sea cucumber genome provides insights into morphological evolution and visceral regeneration.</title>
        <authorList>
            <person name="Zhang X."/>
            <person name="Sun L."/>
            <person name="Yuan J."/>
            <person name="Sun Y."/>
            <person name="Gao Y."/>
            <person name="Zhang L."/>
            <person name="Li S."/>
            <person name="Dai H."/>
            <person name="Hamel J.F."/>
            <person name="Liu C."/>
            <person name="Yu Y."/>
            <person name="Liu S."/>
            <person name="Lin W."/>
            <person name="Guo K."/>
            <person name="Jin S."/>
            <person name="Xu P."/>
            <person name="Storey K.B."/>
            <person name="Huan P."/>
            <person name="Zhang T."/>
            <person name="Zhou Y."/>
            <person name="Zhang J."/>
            <person name="Lin C."/>
            <person name="Li X."/>
            <person name="Xing L."/>
            <person name="Huo D."/>
            <person name="Sun M."/>
            <person name="Wang L."/>
            <person name="Mercier A."/>
            <person name="Li F."/>
            <person name="Yang H."/>
            <person name="Xiang J."/>
        </authorList>
    </citation>
    <scope>NUCLEOTIDE SEQUENCE [LARGE SCALE GENOMIC DNA]</scope>
    <source>
        <strain evidence="3">Shaxun</strain>
        <tissue evidence="3">Muscle</tissue>
    </source>
</reference>
<evidence type="ECO:0000313" key="4">
    <source>
        <dbReference type="Proteomes" id="UP000230750"/>
    </source>
</evidence>
<organism evidence="3 4">
    <name type="scientific">Stichopus japonicus</name>
    <name type="common">Sea cucumber</name>
    <dbReference type="NCBI Taxonomy" id="307972"/>
    <lineage>
        <taxon>Eukaryota</taxon>
        <taxon>Metazoa</taxon>
        <taxon>Echinodermata</taxon>
        <taxon>Eleutherozoa</taxon>
        <taxon>Echinozoa</taxon>
        <taxon>Holothuroidea</taxon>
        <taxon>Aspidochirotacea</taxon>
        <taxon>Aspidochirotida</taxon>
        <taxon>Stichopodidae</taxon>
        <taxon>Apostichopus</taxon>
    </lineage>
</organism>
<feature type="region of interest" description="Disordered" evidence="1">
    <location>
        <begin position="195"/>
        <end position="215"/>
    </location>
</feature>
<keyword evidence="3" id="KW-0449">Lipoprotein</keyword>
<keyword evidence="3" id="KW-0675">Receptor</keyword>
<gene>
    <name evidence="3" type="ORF">BSL78_19127</name>
</gene>
<feature type="transmembrane region" description="Helical" evidence="2">
    <location>
        <begin position="150"/>
        <end position="175"/>
    </location>
</feature>
<comment type="caution">
    <text evidence="3">The sequence shown here is derived from an EMBL/GenBank/DDBJ whole genome shotgun (WGS) entry which is preliminary data.</text>
</comment>
<dbReference type="InterPro" id="IPR011042">
    <property type="entry name" value="6-blade_b-propeller_TolB-like"/>
</dbReference>
<keyword evidence="4" id="KW-1185">Reference proteome</keyword>
<dbReference type="Proteomes" id="UP000230750">
    <property type="component" value="Unassembled WGS sequence"/>
</dbReference>
<dbReference type="STRING" id="307972.A0A2G8K7S0"/>
<dbReference type="Gene3D" id="2.120.10.30">
    <property type="entry name" value="TolB, C-terminal domain"/>
    <property type="match status" value="1"/>
</dbReference>
<keyword evidence="2" id="KW-0472">Membrane</keyword>
<keyword evidence="2" id="KW-1133">Transmembrane helix</keyword>
<sequence>MNWDGSGRKSVYQGEQLKNPFQLEVFETWLYWSTKSPNAPEYSSIMKMNKLGKGIPVLALGNLIHPTGVKLYHKLRYDVGELIIHVPVHTVATVFDDTSKRWEPTLRGYTCACPEGDQFEPGSNTKPRRCTVGWSGPDCSSNAEKQRGSAGAAVGVTFAVLIMLALVIVAVFFVLKNLRERKEDEIPVTYREGTNVDLPLGTTEEPANGHKETNG</sequence>
<dbReference type="EMBL" id="MRZV01000807">
    <property type="protein sequence ID" value="PIK44025.1"/>
    <property type="molecule type" value="Genomic_DNA"/>
</dbReference>